<reference evidence="7" key="1">
    <citation type="submission" date="2020-10" db="EMBL/GenBank/DDBJ databases">
        <authorList>
            <person name="Roach M.J.R."/>
        </authorList>
    </citation>
    <scope>NUCLEOTIDE SEQUENCE</scope>
    <source>
        <strain evidence="7">CBS 1945</strain>
    </source>
</reference>
<comment type="function">
    <text evidence="4">Essential component of the PAM complex, a complex required for the translocation of transit peptide-containing proteins from the inner membrane into the mitochondrial matrix in an ATP-dependent manner.</text>
</comment>
<keyword evidence="4" id="KW-0496">Mitochondrion</keyword>
<dbReference type="GO" id="GO:0051082">
    <property type="term" value="F:unfolded protein binding"/>
    <property type="evidence" value="ECO:0007669"/>
    <property type="project" value="TreeGrafter"/>
</dbReference>
<dbReference type="GO" id="GO:0051087">
    <property type="term" value="F:protein-folding chaperone binding"/>
    <property type="evidence" value="ECO:0007669"/>
    <property type="project" value="InterPro"/>
</dbReference>
<dbReference type="RefSeq" id="XP_038776521.1">
    <property type="nucleotide sequence ID" value="XM_038920593.1"/>
</dbReference>
<dbReference type="AlphaFoldDB" id="A0A875RW40"/>
<evidence type="ECO:0000256" key="5">
    <source>
        <dbReference type="RuleBase" id="RU004478"/>
    </source>
</evidence>
<dbReference type="SUPFAM" id="SSF51064">
    <property type="entry name" value="Head domain of nucleotide exchange factor GrpE"/>
    <property type="match status" value="1"/>
</dbReference>
<dbReference type="GO" id="GO:0030150">
    <property type="term" value="P:protein import into mitochondrial matrix"/>
    <property type="evidence" value="ECO:0007669"/>
    <property type="project" value="TreeGrafter"/>
</dbReference>
<dbReference type="FunFam" id="2.30.22.10:FF:000002">
    <property type="entry name" value="GrpE protein homolog"/>
    <property type="match status" value="1"/>
</dbReference>
<protein>
    <recommendedName>
        <fullName evidence="4">GrpE protein homolog</fullName>
    </recommendedName>
</protein>
<evidence type="ECO:0000256" key="6">
    <source>
        <dbReference type="SAM" id="MobiDB-lite"/>
    </source>
</evidence>
<comment type="similarity">
    <text evidence="2 5">Belongs to the GrpE family.</text>
</comment>
<feature type="region of interest" description="Disordered" evidence="6">
    <location>
        <begin position="40"/>
        <end position="76"/>
    </location>
</feature>
<comment type="subcellular location">
    <subcellularLocation>
        <location evidence="1 4">Mitochondrion matrix</location>
    </subcellularLocation>
</comment>
<organism evidence="7 8">
    <name type="scientific">Eeniella nana</name>
    <name type="common">Yeast</name>
    <name type="synonym">Brettanomyces nanus</name>
    <dbReference type="NCBI Taxonomy" id="13502"/>
    <lineage>
        <taxon>Eukaryota</taxon>
        <taxon>Fungi</taxon>
        <taxon>Dikarya</taxon>
        <taxon>Ascomycota</taxon>
        <taxon>Saccharomycotina</taxon>
        <taxon>Pichiomycetes</taxon>
        <taxon>Pichiales</taxon>
        <taxon>Pichiaceae</taxon>
        <taxon>Brettanomyces</taxon>
    </lineage>
</organism>
<dbReference type="Proteomes" id="UP000662931">
    <property type="component" value="Chromosome 1"/>
</dbReference>
<keyword evidence="8" id="KW-1185">Reference proteome</keyword>
<dbReference type="GO" id="GO:0000774">
    <property type="term" value="F:adenyl-nucleotide exchange factor activity"/>
    <property type="evidence" value="ECO:0007669"/>
    <property type="project" value="InterPro"/>
</dbReference>
<evidence type="ECO:0000256" key="1">
    <source>
        <dbReference type="ARBA" id="ARBA00004305"/>
    </source>
</evidence>
<keyword evidence="3 4" id="KW-0143">Chaperone</keyword>
<evidence type="ECO:0000256" key="2">
    <source>
        <dbReference type="ARBA" id="ARBA00009054"/>
    </source>
</evidence>
<dbReference type="CDD" id="cd00446">
    <property type="entry name" value="GrpE"/>
    <property type="match status" value="1"/>
</dbReference>
<dbReference type="GO" id="GO:0042803">
    <property type="term" value="F:protein homodimerization activity"/>
    <property type="evidence" value="ECO:0007669"/>
    <property type="project" value="InterPro"/>
</dbReference>
<dbReference type="KEGG" id="bnn:FOA43_000260"/>
<dbReference type="GeneID" id="62193661"/>
<evidence type="ECO:0000256" key="3">
    <source>
        <dbReference type="ARBA" id="ARBA00023186"/>
    </source>
</evidence>
<dbReference type="HAMAP" id="MF_01151">
    <property type="entry name" value="GrpE"/>
    <property type="match status" value="1"/>
</dbReference>
<dbReference type="PRINTS" id="PR00773">
    <property type="entry name" value="GRPEPROTEIN"/>
</dbReference>
<dbReference type="Gene3D" id="3.90.20.20">
    <property type="match status" value="1"/>
</dbReference>
<dbReference type="EMBL" id="CP064812">
    <property type="protein sequence ID" value="QPG72956.1"/>
    <property type="molecule type" value="Genomic_DNA"/>
</dbReference>
<dbReference type="PANTHER" id="PTHR21237:SF23">
    <property type="entry name" value="GRPE PROTEIN HOMOLOG, MITOCHONDRIAL"/>
    <property type="match status" value="1"/>
</dbReference>
<dbReference type="Gene3D" id="2.30.22.10">
    <property type="entry name" value="Head domain of nucleotide exchange factor GrpE"/>
    <property type="match status" value="1"/>
</dbReference>
<dbReference type="GO" id="GO:0001405">
    <property type="term" value="C:PAM complex, Tim23 associated import motor"/>
    <property type="evidence" value="ECO:0007669"/>
    <property type="project" value="TreeGrafter"/>
</dbReference>
<sequence length="239" mass="26972">MQRFSALSRSVVRANIFASRRAISVGHRAFSSTPRYMYAEAKEGKDAKKEDTIKDEGKKDAKDSKETRTTKDDVDAQLDETNKSLEELKKQNAELKDRYVRAVAEFRNLQATTQREMKKARDFALQKFSKDLIETVDNFDHAIEAVAREELKSNNSLSSFYDGVKMTKDVLEKTLEKHGLKKIDPLDKEFDPNKHEAVFQVAVPGKEPGTVCMVQQPGYELNGRVLRAAKVGVAKAADN</sequence>
<evidence type="ECO:0000256" key="4">
    <source>
        <dbReference type="RuleBase" id="RU000640"/>
    </source>
</evidence>
<dbReference type="OrthoDB" id="201635at2759"/>
<dbReference type="PANTHER" id="PTHR21237">
    <property type="entry name" value="GRPE PROTEIN"/>
    <property type="match status" value="1"/>
</dbReference>
<dbReference type="Pfam" id="PF01025">
    <property type="entry name" value="GrpE"/>
    <property type="match status" value="1"/>
</dbReference>
<dbReference type="PROSITE" id="PS01071">
    <property type="entry name" value="GRPE"/>
    <property type="match status" value="1"/>
</dbReference>
<dbReference type="GO" id="GO:0006457">
    <property type="term" value="P:protein folding"/>
    <property type="evidence" value="ECO:0007669"/>
    <property type="project" value="InterPro"/>
</dbReference>
<dbReference type="SUPFAM" id="SSF58014">
    <property type="entry name" value="Coiled-coil domain of nucleotide exchange factor GrpE"/>
    <property type="match status" value="1"/>
</dbReference>
<gene>
    <name evidence="7" type="ORF">FOA43_000260</name>
</gene>
<name>A0A875RW40_EENNA</name>
<dbReference type="InterPro" id="IPR013805">
    <property type="entry name" value="GrpE_CC"/>
</dbReference>
<dbReference type="InterPro" id="IPR009012">
    <property type="entry name" value="GrpE_head"/>
</dbReference>
<proteinExistence type="inferred from homology"/>
<evidence type="ECO:0000313" key="7">
    <source>
        <dbReference type="EMBL" id="QPG72956.1"/>
    </source>
</evidence>
<accession>A0A875RW40</accession>
<dbReference type="InterPro" id="IPR000740">
    <property type="entry name" value="GrpE"/>
</dbReference>
<evidence type="ECO:0000313" key="8">
    <source>
        <dbReference type="Proteomes" id="UP000662931"/>
    </source>
</evidence>